<reference evidence="3 4" key="1">
    <citation type="journal article" date="2016" name="Nat. Commun.">
        <title>Thousands of microbial genomes shed light on interconnected biogeochemical processes in an aquifer system.</title>
        <authorList>
            <person name="Anantharaman K."/>
            <person name="Brown C.T."/>
            <person name="Hug L.A."/>
            <person name="Sharon I."/>
            <person name="Castelle C.J."/>
            <person name="Probst A.J."/>
            <person name="Thomas B.C."/>
            <person name="Singh A."/>
            <person name="Wilkins M.J."/>
            <person name="Karaoz U."/>
            <person name="Brodie E.L."/>
            <person name="Williams K.H."/>
            <person name="Hubbard S.S."/>
            <person name="Banfield J.F."/>
        </authorList>
    </citation>
    <scope>NUCLEOTIDE SEQUENCE [LARGE SCALE GENOMIC DNA]</scope>
</reference>
<keyword evidence="2" id="KW-0808">Transferase</keyword>
<accession>A0A1F5EH99</accession>
<comment type="caution">
    <text evidence="3">The sequence shown here is derived from an EMBL/GenBank/DDBJ whole genome shotgun (WGS) entry which is preliminary data.</text>
</comment>
<evidence type="ECO:0000256" key="1">
    <source>
        <dbReference type="ARBA" id="ARBA00022676"/>
    </source>
</evidence>
<dbReference type="GO" id="GO:0009244">
    <property type="term" value="P:lipopolysaccharide core region biosynthetic process"/>
    <property type="evidence" value="ECO:0007669"/>
    <property type="project" value="TreeGrafter"/>
</dbReference>
<dbReference type="InterPro" id="IPR002201">
    <property type="entry name" value="Glyco_trans_9"/>
</dbReference>
<dbReference type="AlphaFoldDB" id="A0A1F5EH99"/>
<dbReference type="SUPFAM" id="SSF53448">
    <property type="entry name" value="Nucleotide-diphospho-sugar transferases"/>
    <property type="match status" value="1"/>
</dbReference>
<dbReference type="Pfam" id="PF13704">
    <property type="entry name" value="Glyco_tranf_2_4"/>
    <property type="match status" value="1"/>
</dbReference>
<proteinExistence type="predicted"/>
<dbReference type="InterPro" id="IPR029044">
    <property type="entry name" value="Nucleotide-diphossugar_trans"/>
</dbReference>
<dbReference type="Proteomes" id="UP000179003">
    <property type="component" value="Unassembled WGS sequence"/>
</dbReference>
<dbReference type="InterPro" id="IPR051199">
    <property type="entry name" value="LPS_LOS_Heptosyltrfase"/>
</dbReference>
<sequence>MKNKSKVAILMSVRNEEILVDFNIAYHLDLGFDYIFVANHCSTDQTNEILNSYKDNPRVVVINEVNHVFDHAKIINKLLNFANKNFKIDWLAFLDVDEFLSIKEKNIHEFVARLDSKRIPYATIGWANALFDYTHSDYTCSPVNKIDTLKFYYPWPEKNWQEYGHFRKTIVKNHKNIEVVAGGHYVKTENNLSFFGEFDWNPFAIPFEEAKLLHFEFRDTAEALYEKWQKLAEFENDTTSSNSAPWLERIQTIRKYVKYYKDDIESINKKWFYNHSTFWGTTIPENKIIYDNTLALWYGKYLRNKIKKGKIKSLCLLRSGNLGDVIMTEPIARFLLKYVDEIVLATDVVNFNLINKTYKKIIPFKSAFINNSFDATIRLAYEFSDNQKTYIQGFMESIGFGDIVINDIPSLNNNFENIVNEKYVLIAPHISSWEDKKRNWGYLKFIELADLIEKNLNIKTIILENTHTFKEMLSLIYHCEYFIGNDSGPGIISQSFNKKSFLIFGATHPKYLHLLKSTVYIYDKNRHALCQHKTRQEEIDCCESFCMDKLRVNRVFEIIKNNYEQK</sequence>
<evidence type="ECO:0000256" key="2">
    <source>
        <dbReference type="ARBA" id="ARBA00022679"/>
    </source>
</evidence>
<dbReference type="PANTHER" id="PTHR30160">
    <property type="entry name" value="TETRAACYLDISACCHARIDE 4'-KINASE-RELATED"/>
    <property type="match status" value="1"/>
</dbReference>
<dbReference type="Gene3D" id="3.40.50.2000">
    <property type="entry name" value="Glycogen Phosphorylase B"/>
    <property type="match status" value="1"/>
</dbReference>
<evidence type="ECO:0000313" key="3">
    <source>
        <dbReference type="EMBL" id="OGD66761.1"/>
    </source>
</evidence>
<dbReference type="SUPFAM" id="SSF53756">
    <property type="entry name" value="UDP-Glycosyltransferase/glycogen phosphorylase"/>
    <property type="match status" value="1"/>
</dbReference>
<dbReference type="Gene3D" id="3.90.550.10">
    <property type="entry name" value="Spore Coat Polysaccharide Biosynthesis Protein SpsA, Chain A"/>
    <property type="match status" value="1"/>
</dbReference>
<dbReference type="Pfam" id="PF01075">
    <property type="entry name" value="Glyco_transf_9"/>
    <property type="match status" value="1"/>
</dbReference>
<dbReference type="GO" id="GO:0005829">
    <property type="term" value="C:cytosol"/>
    <property type="evidence" value="ECO:0007669"/>
    <property type="project" value="TreeGrafter"/>
</dbReference>
<gene>
    <name evidence="3" type="ORF">A2442_01400</name>
</gene>
<protein>
    <submittedName>
        <fullName evidence="3">Uncharacterized protein</fullName>
    </submittedName>
</protein>
<name>A0A1F5EH99_9BACT</name>
<organism evidence="3 4">
    <name type="scientific">Candidatus Campbellbacteria bacterium RIFOXYC2_FULL_35_25</name>
    <dbReference type="NCBI Taxonomy" id="1797582"/>
    <lineage>
        <taxon>Bacteria</taxon>
        <taxon>Candidatus Campbelliibacteriota</taxon>
    </lineage>
</organism>
<keyword evidence="1" id="KW-0328">Glycosyltransferase</keyword>
<dbReference type="PANTHER" id="PTHR30160:SF1">
    <property type="entry name" value="LIPOPOLYSACCHARIDE 1,2-N-ACETYLGLUCOSAMINETRANSFERASE-RELATED"/>
    <property type="match status" value="1"/>
</dbReference>
<dbReference type="STRING" id="1797582.A2442_01400"/>
<evidence type="ECO:0000313" key="4">
    <source>
        <dbReference type="Proteomes" id="UP000179003"/>
    </source>
</evidence>
<dbReference type="GO" id="GO:0008713">
    <property type="term" value="F:ADP-heptose-lipopolysaccharide heptosyltransferase activity"/>
    <property type="evidence" value="ECO:0007669"/>
    <property type="project" value="TreeGrafter"/>
</dbReference>
<dbReference type="EMBL" id="MFAE01000014">
    <property type="protein sequence ID" value="OGD66761.1"/>
    <property type="molecule type" value="Genomic_DNA"/>
</dbReference>